<dbReference type="InterPro" id="IPR002736">
    <property type="entry name" value="CitG"/>
</dbReference>
<dbReference type="GO" id="GO:0046917">
    <property type="term" value="F:triphosphoribosyl-dephospho-CoA synthase activity"/>
    <property type="evidence" value="ECO:0007669"/>
    <property type="project" value="InterPro"/>
</dbReference>
<keyword evidence="2" id="KW-1185">Reference proteome</keyword>
<proteinExistence type="predicted"/>
<dbReference type="EMBL" id="CP036289">
    <property type="protein sequence ID" value="QDU75321.1"/>
    <property type="molecule type" value="Genomic_DNA"/>
</dbReference>
<protein>
    <submittedName>
        <fullName evidence="1">Triphosphoribosyl-dephospho-CoA synthase</fullName>
    </submittedName>
</protein>
<accession>A0A518C7W8</accession>
<sequence>MSANQALSVGQLASLACTLEVCAPKPGNVHRSADFEDVTLQDFLASAIAIGPVFDQAQSLPLGQIILQSTLATSRVTKTNTNLGMILLLAPLAMAMNVANLKQDAAAAIENSTSQDAADIYQAISLAKPGGMNTSAEHDVAGSAPPHILDAMQLAADRDAIARQYVHGFADLFDQVVPLLADPIRQTLPLSQRIVHAHVAWMAQSPDTLIARKNGDEMAQRSAMMAKRVIDAGPPMQEDYMQQLSNLDFWLRCDGHRRNPGTTADMIAAGLFVCLRQETIVAPFV</sequence>
<dbReference type="OrthoDB" id="8525901at2"/>
<dbReference type="PANTHER" id="PTHR42280">
    <property type="entry name" value="CITG FAMILY PROTEIN"/>
    <property type="match status" value="1"/>
</dbReference>
<dbReference type="RefSeq" id="WP_144972602.1">
    <property type="nucleotide sequence ID" value="NZ_CP036289.1"/>
</dbReference>
<dbReference type="AlphaFoldDB" id="A0A518C7W8"/>
<dbReference type="KEGG" id="bvo:Pan97_23510"/>
<name>A0A518C7W8_9BACT</name>
<dbReference type="Proteomes" id="UP000318626">
    <property type="component" value="Chromosome"/>
</dbReference>
<evidence type="ECO:0000313" key="2">
    <source>
        <dbReference type="Proteomes" id="UP000318626"/>
    </source>
</evidence>
<dbReference type="PANTHER" id="PTHR42280:SF1">
    <property type="entry name" value="CITG FAMILY PROTEIN"/>
    <property type="match status" value="1"/>
</dbReference>
<dbReference type="Pfam" id="PF01874">
    <property type="entry name" value="CitG"/>
    <property type="match status" value="1"/>
</dbReference>
<dbReference type="GO" id="GO:0005524">
    <property type="term" value="F:ATP binding"/>
    <property type="evidence" value="ECO:0007669"/>
    <property type="project" value="InterPro"/>
</dbReference>
<reference evidence="2" key="1">
    <citation type="submission" date="2019-02" db="EMBL/GenBank/DDBJ databases">
        <title>Deep-cultivation of Planctomycetes and their phenomic and genomic characterization uncovers novel biology.</title>
        <authorList>
            <person name="Wiegand S."/>
            <person name="Jogler M."/>
            <person name="Boedeker C."/>
            <person name="Pinto D."/>
            <person name="Vollmers J."/>
            <person name="Rivas-Marin E."/>
            <person name="Kohn T."/>
            <person name="Peeters S.H."/>
            <person name="Heuer A."/>
            <person name="Rast P."/>
            <person name="Oberbeckmann S."/>
            <person name="Bunk B."/>
            <person name="Jeske O."/>
            <person name="Meyerdierks A."/>
            <person name="Storesund J.E."/>
            <person name="Kallscheuer N."/>
            <person name="Luecker S."/>
            <person name="Lage O.M."/>
            <person name="Pohl T."/>
            <person name="Merkel B.J."/>
            <person name="Hornburger P."/>
            <person name="Mueller R.-W."/>
            <person name="Bruemmer F."/>
            <person name="Labrenz M."/>
            <person name="Spormann A.M."/>
            <person name="Op den Camp H."/>
            <person name="Overmann J."/>
            <person name="Amann R."/>
            <person name="Jetten M.S.M."/>
            <person name="Mascher T."/>
            <person name="Medema M.H."/>
            <person name="Devos D.P."/>
            <person name="Kaster A.-K."/>
            <person name="Ovreas L."/>
            <person name="Rohde M."/>
            <person name="Galperin M.Y."/>
            <person name="Jogler C."/>
        </authorList>
    </citation>
    <scope>NUCLEOTIDE SEQUENCE [LARGE SCALE GENOMIC DNA]</scope>
    <source>
        <strain evidence="2">Pan97</strain>
    </source>
</reference>
<organism evidence="1 2">
    <name type="scientific">Bremerella volcania</name>
    <dbReference type="NCBI Taxonomy" id="2527984"/>
    <lineage>
        <taxon>Bacteria</taxon>
        <taxon>Pseudomonadati</taxon>
        <taxon>Planctomycetota</taxon>
        <taxon>Planctomycetia</taxon>
        <taxon>Pirellulales</taxon>
        <taxon>Pirellulaceae</taxon>
        <taxon>Bremerella</taxon>
    </lineage>
</organism>
<dbReference type="Gene3D" id="1.10.4200.10">
    <property type="entry name" value="Triphosphoribosyl-dephospho-CoA protein"/>
    <property type="match status" value="1"/>
</dbReference>
<gene>
    <name evidence="1" type="ORF">Pan97_23510</name>
</gene>
<evidence type="ECO:0000313" key="1">
    <source>
        <dbReference type="EMBL" id="QDU75321.1"/>
    </source>
</evidence>